<dbReference type="InterPro" id="IPR027417">
    <property type="entry name" value="P-loop_NTPase"/>
</dbReference>
<dbReference type="Proteomes" id="UP000250006">
    <property type="component" value="Unassembled WGS sequence"/>
</dbReference>
<protein>
    <submittedName>
        <fullName evidence="2">Capsular polysaccharide biosynthesis protein</fullName>
    </submittedName>
</protein>
<feature type="region of interest" description="Disordered" evidence="1">
    <location>
        <begin position="65"/>
        <end position="107"/>
    </location>
</feature>
<keyword evidence="3" id="KW-1185">Reference proteome</keyword>
<comment type="caution">
    <text evidence="2">The sequence shown here is derived from an EMBL/GenBank/DDBJ whole genome shotgun (WGS) entry which is preliminary data.</text>
</comment>
<evidence type="ECO:0000256" key="1">
    <source>
        <dbReference type="SAM" id="MobiDB-lite"/>
    </source>
</evidence>
<dbReference type="Gene3D" id="3.40.50.300">
    <property type="entry name" value="P-loop containing nucleotide triphosphate hydrolases"/>
    <property type="match status" value="1"/>
</dbReference>
<reference evidence="2 3" key="1">
    <citation type="submission" date="2018-06" db="EMBL/GenBank/DDBJ databases">
        <authorList>
            <consortium name="Pathogen Informatics"/>
            <person name="Doyle S."/>
        </authorList>
    </citation>
    <scope>NUCLEOTIDE SEQUENCE [LARGE SCALE GENOMIC DNA]</scope>
    <source>
        <strain evidence="2 3">NCTC11535</strain>
    </source>
</reference>
<dbReference type="EMBL" id="UAPQ01000005">
    <property type="protein sequence ID" value="SPT53099.1"/>
    <property type="molecule type" value="Genomic_DNA"/>
</dbReference>
<evidence type="ECO:0000313" key="3">
    <source>
        <dbReference type="Proteomes" id="UP000250006"/>
    </source>
</evidence>
<accession>A0ABY1VLW5</accession>
<proteinExistence type="predicted"/>
<organism evidence="2 3">
    <name type="scientific">Actinomyces bovis</name>
    <dbReference type="NCBI Taxonomy" id="1658"/>
    <lineage>
        <taxon>Bacteria</taxon>
        <taxon>Bacillati</taxon>
        <taxon>Actinomycetota</taxon>
        <taxon>Actinomycetes</taxon>
        <taxon>Actinomycetales</taxon>
        <taxon>Actinomycetaceae</taxon>
        <taxon>Actinomyces</taxon>
    </lineage>
</organism>
<evidence type="ECO:0000313" key="2">
    <source>
        <dbReference type="EMBL" id="SPT53099.1"/>
    </source>
</evidence>
<sequence length="130" mass="14343">MEFVLVARAKKTTTDQLKLTKDTIERGGGTVLGVVLNQVPVSGLGRLRYGETEYAYTSVAYQVDNKDRNERRRRRSKSTKQDPEMVPYQAEQVTPKPGASTVGKGSSTADFVNMLENDAIKEGTTWSGRG</sequence>
<gene>
    <name evidence="2" type="ORF">NCTC11535_00757</name>
</gene>
<name>A0ABY1VLW5_9ACTO</name>